<sequence length="250" mass="27730">MTTESKPQAYPDSFFVGAYWGARRESPEACARRAAVFLELLAACDPLLAHWYKSIRSRKGTQKLSLMPPDVSVLTDLFRRGVNREGRGPVIEELGLRVVFLNGGAASDDARLSIKCGAFDDPSPNNCLLSLPFEGPTAERVLTPSSLEAVMRGMVAAWEPEWIAAMSEHHRELDDPDNRTNARVGWVTYFSKQRGTVPPLPAPVRIEPVEDKGTLIVLTPERFTVANPEHVALARRVRELLTRAGLIKTR</sequence>
<comment type="caution">
    <text evidence="2">The sequence shown here is derived from an EMBL/GenBank/DDBJ whole genome shotgun (WGS) entry which is preliminary data.</text>
</comment>
<accession>A0A7X4Y5A3</accession>
<evidence type="ECO:0000259" key="1">
    <source>
        <dbReference type="Pfam" id="PF15579"/>
    </source>
</evidence>
<dbReference type="Pfam" id="PF15579">
    <property type="entry name" value="Imm52"/>
    <property type="match status" value="1"/>
</dbReference>
<evidence type="ECO:0000313" key="3">
    <source>
        <dbReference type="Proteomes" id="UP000537825"/>
    </source>
</evidence>
<dbReference type="InterPro" id="IPR028969">
    <property type="entry name" value="Imm52"/>
</dbReference>
<dbReference type="AlphaFoldDB" id="A0A7X4Y5A3"/>
<dbReference type="EMBL" id="JAAAPK010000001">
    <property type="protein sequence ID" value="NBC38961.1"/>
    <property type="molecule type" value="Genomic_DNA"/>
</dbReference>
<organism evidence="2 3">
    <name type="scientific">Corallococcus exiguus</name>
    <dbReference type="NCBI Taxonomy" id="83462"/>
    <lineage>
        <taxon>Bacteria</taxon>
        <taxon>Pseudomonadati</taxon>
        <taxon>Myxococcota</taxon>
        <taxon>Myxococcia</taxon>
        <taxon>Myxococcales</taxon>
        <taxon>Cystobacterineae</taxon>
        <taxon>Myxococcaceae</taxon>
        <taxon>Corallococcus</taxon>
    </lineage>
</organism>
<keyword evidence="3" id="KW-1185">Reference proteome</keyword>
<name>A0A7X4Y5A3_9BACT</name>
<gene>
    <name evidence="2" type="ORF">GTZ93_03910</name>
</gene>
<reference evidence="2 3" key="1">
    <citation type="submission" date="2020-01" db="EMBL/GenBank/DDBJ databases">
        <title>The draft genome sequence of Corallococcus exiguus DSM 14696.</title>
        <authorList>
            <person name="Zhang X."/>
            <person name="Zhu H."/>
        </authorList>
    </citation>
    <scope>NUCLEOTIDE SEQUENCE [LARGE SCALE GENOMIC DNA]</scope>
    <source>
        <strain evidence="2 3">DSM 14696</strain>
    </source>
</reference>
<dbReference type="RefSeq" id="WP_139920892.1">
    <property type="nucleotide sequence ID" value="NZ_CBCSLE010000010.1"/>
</dbReference>
<dbReference type="Proteomes" id="UP000537825">
    <property type="component" value="Unassembled WGS sequence"/>
</dbReference>
<proteinExistence type="predicted"/>
<feature type="domain" description="Immunity protein 52" evidence="1">
    <location>
        <begin position="12"/>
        <end position="249"/>
    </location>
</feature>
<protein>
    <recommendedName>
        <fullName evidence="1">Immunity protein 52 domain-containing protein</fullName>
    </recommendedName>
</protein>
<evidence type="ECO:0000313" key="2">
    <source>
        <dbReference type="EMBL" id="NBC38961.1"/>
    </source>
</evidence>